<evidence type="ECO:0000256" key="1">
    <source>
        <dbReference type="SAM" id="MobiDB-lite"/>
    </source>
</evidence>
<organism evidence="4 5">
    <name type="scientific">Kwoniella pini CBS 10737</name>
    <dbReference type="NCBI Taxonomy" id="1296096"/>
    <lineage>
        <taxon>Eukaryota</taxon>
        <taxon>Fungi</taxon>
        <taxon>Dikarya</taxon>
        <taxon>Basidiomycota</taxon>
        <taxon>Agaricomycotina</taxon>
        <taxon>Tremellomycetes</taxon>
        <taxon>Tremellales</taxon>
        <taxon>Cryptococcaceae</taxon>
        <taxon>Kwoniella</taxon>
    </lineage>
</organism>
<dbReference type="PANTHER" id="PTHR12203">
    <property type="entry name" value="KDEL LYS-ASP-GLU-LEU CONTAINING - RELATED"/>
    <property type="match status" value="1"/>
</dbReference>
<evidence type="ECO:0000259" key="3">
    <source>
        <dbReference type="SMART" id="SM00672"/>
    </source>
</evidence>
<accession>A0AAJ8MQ24</accession>
<dbReference type="PANTHER" id="PTHR12203:SF118">
    <property type="entry name" value="BETA-1,2-XYLOSYLTRANSFERASE 1"/>
    <property type="match status" value="1"/>
</dbReference>
<protein>
    <recommendedName>
        <fullName evidence="3">Glycosyl transferase CAP10 domain-containing protein</fullName>
    </recommendedName>
</protein>
<keyword evidence="2" id="KW-1133">Transmembrane helix</keyword>
<feature type="region of interest" description="Disordered" evidence="1">
    <location>
        <begin position="32"/>
        <end position="65"/>
    </location>
</feature>
<reference evidence="4" key="1">
    <citation type="submission" date="2013-07" db="EMBL/GenBank/DDBJ databases">
        <authorList>
            <consortium name="The Broad Institute Genome Sequencing Platform"/>
            <person name="Cuomo C."/>
            <person name="Litvintseva A."/>
            <person name="Chen Y."/>
            <person name="Heitman J."/>
            <person name="Sun S."/>
            <person name="Springer D."/>
            <person name="Dromer F."/>
            <person name="Young S.K."/>
            <person name="Zeng Q."/>
            <person name="Gargeya S."/>
            <person name="Fitzgerald M."/>
            <person name="Abouelleil A."/>
            <person name="Alvarado L."/>
            <person name="Berlin A.M."/>
            <person name="Chapman S.B."/>
            <person name="Dewar J."/>
            <person name="Goldberg J."/>
            <person name="Griggs A."/>
            <person name="Gujja S."/>
            <person name="Hansen M."/>
            <person name="Howarth C."/>
            <person name="Imamovic A."/>
            <person name="Larimer J."/>
            <person name="McCowan C."/>
            <person name="Murphy C."/>
            <person name="Pearson M."/>
            <person name="Priest M."/>
            <person name="Roberts A."/>
            <person name="Saif S."/>
            <person name="Shea T."/>
            <person name="Sykes S."/>
            <person name="Wortman J."/>
            <person name="Nusbaum C."/>
            <person name="Birren B."/>
        </authorList>
    </citation>
    <scope>NUCLEOTIDE SEQUENCE</scope>
    <source>
        <strain evidence="4">CBS 10737</strain>
    </source>
</reference>
<dbReference type="EMBL" id="CP144522">
    <property type="protein sequence ID" value="WWC69488.1"/>
    <property type="molecule type" value="Genomic_DNA"/>
</dbReference>
<reference evidence="4" key="2">
    <citation type="submission" date="2024-02" db="EMBL/GenBank/DDBJ databases">
        <title>Comparative genomics of Cryptococcus and Kwoniella reveals pathogenesis evolution and contrasting modes of karyotype evolution via chromosome fusion or intercentromeric recombination.</title>
        <authorList>
            <person name="Coelho M.A."/>
            <person name="David-Palma M."/>
            <person name="Shea T."/>
            <person name="Bowers K."/>
            <person name="McGinley-Smith S."/>
            <person name="Mohammad A.W."/>
            <person name="Gnirke A."/>
            <person name="Yurkov A.M."/>
            <person name="Nowrousian M."/>
            <person name="Sun S."/>
            <person name="Cuomo C.A."/>
            <person name="Heitman J."/>
        </authorList>
    </citation>
    <scope>NUCLEOTIDE SEQUENCE</scope>
    <source>
        <strain evidence="4">CBS 10737</strain>
    </source>
</reference>
<dbReference type="AlphaFoldDB" id="A0AAJ8MQ24"/>
<dbReference type="InterPro" id="IPR051091">
    <property type="entry name" value="O-Glucosyltr/Glycosyltrsf_90"/>
</dbReference>
<evidence type="ECO:0000313" key="5">
    <source>
        <dbReference type="Proteomes" id="UP000094020"/>
    </source>
</evidence>
<keyword evidence="2" id="KW-0472">Membrane</keyword>
<dbReference type="KEGG" id="kpin:30169936"/>
<sequence length="645" mass="73879">MPRLNKIILVVSALIIFTILYDHLPLSTLTQFRQSRGNSTSTSQRSIHRLNDRISRPPSSGGWSREVYEESGISIDHKGLVYLDKEAENDLHPIKKLIERGKELAEKQKSKIESIQSIEDAVDDYVDTFSMKPPKGFDHWYKFTQSIKPNSPPVPSLIPLAHQPFLSFLSLPVDILRERIEIVRSKGAIFTFTFVPSGQGDEGTACDSDQNWVPSDYHKRGKGRIQIDGEEAWGWRCNNTLTLLLPILPLLPDELFSMKPPLEIAFSSDDGPRGMVHNTFREKAESLAKSGTTWPKGQLDKAEQSMRWTYGWAWSCPDNSPLKTRATDLVLNDLHQPDYLTGGQVDKSFIADFERSVDYCSDPELMNYHHILLSEQHRAAVEMTPVVATCKTMWNSDIVGVPLDGVFEKVQYVKWEDKTIPKAFWRGSATGLFHSRKTPWRSSQRERLHFFANNETASDEEVSVLLPNGKIGEYTRNQLNKWLDAGLSGAPSQCDQADGSCDDMAREINFMGRVRKEDSLKYKYVIDVDGNGWSSRFRRLLSSNNVVLKSTLFPEWFHEMLIPWYHYVPIKLDYSDIHDVMAFFNGSPDGIIRGHDELAKEIARNGFDFVENRWRLQDMQSFMFLLILEHWRLMSEDRLAASYDA</sequence>
<evidence type="ECO:0000313" key="4">
    <source>
        <dbReference type="EMBL" id="WWC69488.1"/>
    </source>
</evidence>
<dbReference type="RefSeq" id="XP_070058864.1">
    <property type="nucleotide sequence ID" value="XM_070202763.1"/>
</dbReference>
<dbReference type="Proteomes" id="UP000094020">
    <property type="component" value="Chromosome 4"/>
</dbReference>
<dbReference type="InterPro" id="IPR006598">
    <property type="entry name" value="CAP10"/>
</dbReference>
<proteinExistence type="predicted"/>
<dbReference type="Pfam" id="PF05686">
    <property type="entry name" value="Glyco_transf_90"/>
    <property type="match status" value="1"/>
</dbReference>
<dbReference type="GeneID" id="30169936"/>
<keyword evidence="2" id="KW-0812">Transmembrane</keyword>
<dbReference type="SMART" id="SM00672">
    <property type="entry name" value="CAP10"/>
    <property type="match status" value="1"/>
</dbReference>
<keyword evidence="5" id="KW-1185">Reference proteome</keyword>
<name>A0AAJ8MQ24_9TREE</name>
<feature type="compositionally biased region" description="Polar residues" evidence="1">
    <location>
        <begin position="32"/>
        <end position="45"/>
    </location>
</feature>
<feature type="transmembrane region" description="Helical" evidence="2">
    <location>
        <begin position="7"/>
        <end position="24"/>
    </location>
</feature>
<gene>
    <name evidence="4" type="ORF">I206_103429</name>
</gene>
<feature type="domain" description="Glycosyl transferase CAP10" evidence="3">
    <location>
        <begin position="349"/>
        <end position="637"/>
    </location>
</feature>
<evidence type="ECO:0000256" key="2">
    <source>
        <dbReference type="SAM" id="Phobius"/>
    </source>
</evidence>